<evidence type="ECO:0000313" key="3">
    <source>
        <dbReference type="Proteomes" id="UP000824241"/>
    </source>
</evidence>
<dbReference type="Proteomes" id="UP000824241">
    <property type="component" value="Unassembled WGS sequence"/>
</dbReference>
<proteinExistence type="predicted"/>
<keyword evidence="1" id="KW-0812">Transmembrane</keyword>
<reference evidence="2" key="1">
    <citation type="submission" date="2020-10" db="EMBL/GenBank/DDBJ databases">
        <authorList>
            <person name="Gilroy R."/>
        </authorList>
    </citation>
    <scope>NUCLEOTIDE SEQUENCE</scope>
    <source>
        <strain evidence="2">CHK189-12415</strain>
    </source>
</reference>
<feature type="transmembrane region" description="Helical" evidence="1">
    <location>
        <begin position="6"/>
        <end position="30"/>
    </location>
</feature>
<protein>
    <submittedName>
        <fullName evidence="2">Uncharacterized protein</fullName>
    </submittedName>
</protein>
<name>A0A9D1DXN8_9FIRM</name>
<dbReference type="AlphaFoldDB" id="A0A9D1DXN8"/>
<comment type="caution">
    <text evidence="2">The sequence shown here is derived from an EMBL/GenBank/DDBJ whole genome shotgun (WGS) entry which is preliminary data.</text>
</comment>
<evidence type="ECO:0000313" key="2">
    <source>
        <dbReference type="EMBL" id="HIR60883.1"/>
    </source>
</evidence>
<reference evidence="2" key="2">
    <citation type="journal article" date="2021" name="PeerJ">
        <title>Extensive microbial diversity within the chicken gut microbiome revealed by metagenomics and culture.</title>
        <authorList>
            <person name="Gilroy R."/>
            <person name="Ravi A."/>
            <person name="Getino M."/>
            <person name="Pursley I."/>
            <person name="Horton D.L."/>
            <person name="Alikhan N.F."/>
            <person name="Baker D."/>
            <person name="Gharbi K."/>
            <person name="Hall N."/>
            <person name="Watson M."/>
            <person name="Adriaenssens E.M."/>
            <person name="Foster-Nyarko E."/>
            <person name="Jarju S."/>
            <person name="Secka A."/>
            <person name="Antonio M."/>
            <person name="Oren A."/>
            <person name="Chaudhuri R.R."/>
            <person name="La Ragione R."/>
            <person name="Hildebrand F."/>
            <person name="Pallen M.J."/>
        </authorList>
    </citation>
    <scope>NUCLEOTIDE SEQUENCE</scope>
    <source>
        <strain evidence="2">CHK189-12415</strain>
    </source>
</reference>
<dbReference type="EMBL" id="DVHA01000160">
    <property type="protein sequence ID" value="HIR60883.1"/>
    <property type="molecule type" value="Genomic_DNA"/>
</dbReference>
<gene>
    <name evidence="2" type="ORF">IAB37_04840</name>
</gene>
<sequence length="70" mass="7076">MIIPQILYNILLLAGIPAAVLAGIAGVLLLRKGRRAGAVLCGLVMLGGVLGFILALTGTVVGHEMVGGLR</sequence>
<feature type="transmembrane region" description="Helical" evidence="1">
    <location>
        <begin position="37"/>
        <end position="61"/>
    </location>
</feature>
<accession>A0A9D1DXN8</accession>
<keyword evidence="1" id="KW-1133">Transmembrane helix</keyword>
<keyword evidence="1" id="KW-0472">Membrane</keyword>
<evidence type="ECO:0000256" key="1">
    <source>
        <dbReference type="SAM" id="Phobius"/>
    </source>
</evidence>
<organism evidence="2 3">
    <name type="scientific">Candidatus Faecivivens stercoravium</name>
    <dbReference type="NCBI Taxonomy" id="2840803"/>
    <lineage>
        <taxon>Bacteria</taxon>
        <taxon>Bacillati</taxon>
        <taxon>Bacillota</taxon>
        <taxon>Clostridia</taxon>
        <taxon>Eubacteriales</taxon>
        <taxon>Oscillospiraceae</taxon>
        <taxon>Oscillospiraceae incertae sedis</taxon>
        <taxon>Candidatus Faecivivens</taxon>
    </lineage>
</organism>